<dbReference type="RefSeq" id="WP_277443569.1">
    <property type="nucleotide sequence ID" value="NZ_JAKOAV010000012.1"/>
</dbReference>
<proteinExistence type="predicted"/>
<keyword evidence="2" id="KW-1185">Reference proteome</keyword>
<dbReference type="EMBL" id="JAKOAV010000012">
    <property type="protein sequence ID" value="MDF9408264.1"/>
    <property type="molecule type" value="Genomic_DNA"/>
</dbReference>
<accession>A0A9X4H6A3</accession>
<evidence type="ECO:0000313" key="1">
    <source>
        <dbReference type="EMBL" id="MDF9408264.1"/>
    </source>
</evidence>
<name>A0A9X4H6A3_9FIRM</name>
<reference evidence="1" key="1">
    <citation type="submission" date="2022-02" db="EMBL/GenBank/DDBJ databases">
        <authorList>
            <person name="Leng L."/>
        </authorList>
    </citation>
    <scope>NUCLEOTIDE SEQUENCE</scope>
    <source>
        <strain evidence="1">JI</strain>
    </source>
</reference>
<dbReference type="Proteomes" id="UP001154312">
    <property type="component" value="Unassembled WGS sequence"/>
</dbReference>
<gene>
    <name evidence="1" type="ORF">L7E55_07810</name>
</gene>
<protein>
    <submittedName>
        <fullName evidence="1">Uncharacterized protein</fullName>
    </submittedName>
</protein>
<dbReference type="AlphaFoldDB" id="A0A9X4H6A3"/>
<comment type="caution">
    <text evidence="1">The sequence shown here is derived from an EMBL/GenBank/DDBJ whole genome shotgun (WGS) entry which is preliminary data.</text>
</comment>
<evidence type="ECO:0000313" key="2">
    <source>
        <dbReference type="Proteomes" id="UP001154312"/>
    </source>
</evidence>
<organism evidence="1 2">
    <name type="scientific">Pelotomaculum isophthalicicum JI</name>
    <dbReference type="NCBI Taxonomy" id="947010"/>
    <lineage>
        <taxon>Bacteria</taxon>
        <taxon>Bacillati</taxon>
        <taxon>Bacillota</taxon>
        <taxon>Clostridia</taxon>
        <taxon>Eubacteriales</taxon>
        <taxon>Desulfotomaculaceae</taxon>
        <taxon>Pelotomaculum</taxon>
    </lineage>
</organism>
<sequence length="74" mass="8751">MDNIDDYYLNPNIDGSLQDYFERMLGFNKINRPEKINVKQLTLIAILDCIDAAIDYHNKINFLLLSKMIMELKR</sequence>